<feature type="transmembrane region" description="Helical" evidence="1">
    <location>
        <begin position="6"/>
        <end position="28"/>
    </location>
</feature>
<reference evidence="2" key="1">
    <citation type="journal article" date="2020" name="mSystems">
        <title>Genome- and Community-Level Interaction Insights into Carbon Utilization and Element Cycling Functions of Hydrothermarchaeota in Hydrothermal Sediment.</title>
        <authorList>
            <person name="Zhou Z."/>
            <person name="Liu Y."/>
            <person name="Xu W."/>
            <person name="Pan J."/>
            <person name="Luo Z.H."/>
            <person name="Li M."/>
        </authorList>
    </citation>
    <scope>NUCLEOTIDE SEQUENCE [LARGE SCALE GENOMIC DNA]</scope>
    <source>
        <strain evidence="2">HyVt-219</strain>
    </source>
</reference>
<name>A0A7V0MZD9_UNCAE</name>
<comment type="caution">
    <text evidence="2">The sequence shown here is derived from an EMBL/GenBank/DDBJ whole genome shotgun (WGS) entry which is preliminary data.</text>
</comment>
<dbReference type="AlphaFoldDB" id="A0A7V0MZD9"/>
<protein>
    <submittedName>
        <fullName evidence="2">Uncharacterized protein</fullName>
    </submittedName>
</protein>
<dbReference type="EMBL" id="DRBC01000110">
    <property type="protein sequence ID" value="HDN84486.1"/>
    <property type="molecule type" value="Genomic_DNA"/>
</dbReference>
<organism evidence="2">
    <name type="scientific">Aerophobetes bacterium</name>
    <dbReference type="NCBI Taxonomy" id="2030807"/>
    <lineage>
        <taxon>Bacteria</taxon>
        <taxon>Candidatus Aerophobota</taxon>
    </lineage>
</organism>
<keyword evidence="1" id="KW-1133">Transmembrane helix</keyword>
<feature type="transmembrane region" description="Helical" evidence="1">
    <location>
        <begin position="101"/>
        <end position="122"/>
    </location>
</feature>
<keyword evidence="1" id="KW-0812">Transmembrane</keyword>
<keyword evidence="1" id="KW-0472">Membrane</keyword>
<gene>
    <name evidence="2" type="ORF">ENG47_01855</name>
</gene>
<proteinExistence type="predicted"/>
<sequence>MDKNFTTRVLFSWIFLFFVLIFLTLNPLSRGLLCTRSFAGNFTQIQNLQQVEKPSKHFHNDSSLLEQAATFLYIIYDYIRRAIVFLLEKTLFKGNPKLADFYGDVASFLASLTAVYLLLLLISSAKKIIGVVLLLGWVLFGITILLRR</sequence>
<dbReference type="Proteomes" id="UP000885660">
    <property type="component" value="Unassembled WGS sequence"/>
</dbReference>
<feature type="transmembrane region" description="Helical" evidence="1">
    <location>
        <begin position="128"/>
        <end position="146"/>
    </location>
</feature>
<evidence type="ECO:0000313" key="2">
    <source>
        <dbReference type="EMBL" id="HDN84486.1"/>
    </source>
</evidence>
<evidence type="ECO:0000256" key="1">
    <source>
        <dbReference type="SAM" id="Phobius"/>
    </source>
</evidence>
<accession>A0A7V0MZD9</accession>